<evidence type="ECO:0000313" key="1">
    <source>
        <dbReference type="EMBL" id="KAJ6433593.1"/>
    </source>
</evidence>
<sequence length="70" mass="7915">MDITKCFSKYLVFLLSIEIKCRQSFSACFPCLPVFITPSCVVNLRSRSNCPLLSRKMGGTVSSGYIRWKS</sequence>
<name>A0AAD6L1S9_9ROSI</name>
<dbReference type="AlphaFoldDB" id="A0AAD6L1S9"/>
<comment type="caution">
    <text evidence="1">The sequence shown here is derived from an EMBL/GenBank/DDBJ whole genome shotgun (WGS) entry which is preliminary data.</text>
</comment>
<accession>A0AAD6L1S9</accession>
<dbReference type="EMBL" id="JAPFFJ010000002">
    <property type="protein sequence ID" value="KAJ6433593.1"/>
    <property type="molecule type" value="Genomic_DNA"/>
</dbReference>
<keyword evidence="2" id="KW-1185">Reference proteome</keyword>
<proteinExistence type="predicted"/>
<gene>
    <name evidence="1" type="ORF">OIU84_017313</name>
</gene>
<dbReference type="Proteomes" id="UP001162972">
    <property type="component" value="Chromosome 13"/>
</dbReference>
<evidence type="ECO:0000313" key="2">
    <source>
        <dbReference type="Proteomes" id="UP001162972"/>
    </source>
</evidence>
<protein>
    <submittedName>
        <fullName evidence="1">Uncharacterized protein</fullName>
    </submittedName>
</protein>
<organism evidence="1 2">
    <name type="scientific">Salix udensis</name>
    <dbReference type="NCBI Taxonomy" id="889485"/>
    <lineage>
        <taxon>Eukaryota</taxon>
        <taxon>Viridiplantae</taxon>
        <taxon>Streptophyta</taxon>
        <taxon>Embryophyta</taxon>
        <taxon>Tracheophyta</taxon>
        <taxon>Spermatophyta</taxon>
        <taxon>Magnoliopsida</taxon>
        <taxon>eudicotyledons</taxon>
        <taxon>Gunneridae</taxon>
        <taxon>Pentapetalae</taxon>
        <taxon>rosids</taxon>
        <taxon>fabids</taxon>
        <taxon>Malpighiales</taxon>
        <taxon>Salicaceae</taxon>
        <taxon>Saliceae</taxon>
        <taxon>Salix</taxon>
    </lineage>
</organism>
<reference evidence="1 2" key="1">
    <citation type="journal article" date="2023" name="Int. J. Mol. Sci.">
        <title>De Novo Assembly and Annotation of 11 Diverse Shrub Willow (Salix) Genomes Reveals Novel Gene Organization in Sex-Linked Regions.</title>
        <authorList>
            <person name="Hyden B."/>
            <person name="Feng K."/>
            <person name="Yates T.B."/>
            <person name="Jawdy S."/>
            <person name="Cereghino C."/>
            <person name="Smart L.B."/>
            <person name="Muchero W."/>
        </authorList>
    </citation>
    <scope>NUCLEOTIDE SEQUENCE [LARGE SCALE GENOMIC DNA]</scope>
    <source>
        <tissue evidence="1">Shoot tip</tissue>
    </source>
</reference>